<keyword evidence="4" id="KW-1185">Reference proteome</keyword>
<organism evidence="3 4">
    <name type="scientific">Apodospora peruviana</name>
    <dbReference type="NCBI Taxonomy" id="516989"/>
    <lineage>
        <taxon>Eukaryota</taxon>
        <taxon>Fungi</taxon>
        <taxon>Dikarya</taxon>
        <taxon>Ascomycota</taxon>
        <taxon>Pezizomycotina</taxon>
        <taxon>Sordariomycetes</taxon>
        <taxon>Sordariomycetidae</taxon>
        <taxon>Sordariales</taxon>
        <taxon>Lasiosphaeriaceae</taxon>
        <taxon>Apodospora</taxon>
    </lineage>
</organism>
<comment type="caution">
    <text evidence="3">The sequence shown here is derived from an EMBL/GenBank/DDBJ whole genome shotgun (WGS) entry which is preliminary data.</text>
</comment>
<reference evidence="3" key="1">
    <citation type="journal article" date="2023" name="Mol. Phylogenet. Evol.">
        <title>Genome-scale phylogeny and comparative genomics of the fungal order Sordariales.</title>
        <authorList>
            <person name="Hensen N."/>
            <person name="Bonometti L."/>
            <person name="Westerberg I."/>
            <person name="Brannstrom I.O."/>
            <person name="Guillou S."/>
            <person name="Cros-Aarteil S."/>
            <person name="Calhoun S."/>
            <person name="Haridas S."/>
            <person name="Kuo A."/>
            <person name="Mondo S."/>
            <person name="Pangilinan J."/>
            <person name="Riley R."/>
            <person name="LaButti K."/>
            <person name="Andreopoulos B."/>
            <person name="Lipzen A."/>
            <person name="Chen C."/>
            <person name="Yan M."/>
            <person name="Daum C."/>
            <person name="Ng V."/>
            <person name="Clum A."/>
            <person name="Steindorff A."/>
            <person name="Ohm R.A."/>
            <person name="Martin F."/>
            <person name="Silar P."/>
            <person name="Natvig D.O."/>
            <person name="Lalanne C."/>
            <person name="Gautier V."/>
            <person name="Ament-Velasquez S.L."/>
            <person name="Kruys A."/>
            <person name="Hutchinson M.I."/>
            <person name="Powell A.J."/>
            <person name="Barry K."/>
            <person name="Miller A.N."/>
            <person name="Grigoriev I.V."/>
            <person name="Debuchy R."/>
            <person name="Gladieux P."/>
            <person name="Hiltunen Thoren M."/>
            <person name="Johannesson H."/>
        </authorList>
    </citation>
    <scope>NUCLEOTIDE SEQUENCE</scope>
    <source>
        <strain evidence="3">CBS 118394</strain>
    </source>
</reference>
<dbReference type="Gene3D" id="1.25.40.20">
    <property type="entry name" value="Ankyrin repeat-containing domain"/>
    <property type="match status" value="1"/>
</dbReference>
<keyword evidence="1" id="KW-0040">ANK repeat</keyword>
<dbReference type="AlphaFoldDB" id="A0AAE0IC98"/>
<dbReference type="Proteomes" id="UP001283341">
    <property type="component" value="Unassembled WGS sequence"/>
</dbReference>
<name>A0AAE0IC98_9PEZI</name>
<gene>
    <name evidence="3" type="ORF">B0H66DRAFT_553201</name>
</gene>
<dbReference type="InterPro" id="IPR002110">
    <property type="entry name" value="Ankyrin_rpt"/>
</dbReference>
<dbReference type="SUPFAM" id="SSF48403">
    <property type="entry name" value="Ankyrin repeat"/>
    <property type="match status" value="1"/>
</dbReference>
<accession>A0AAE0IC98</accession>
<sequence>MEVLGAVASGLAVGQAAKVVIKVKRMWNEVQDVPDRIQSLLDYLDALGPLLGQIESEFSQSMVPDEIRHSVSIRQSIAVCQRAIAVLHELAFEMEKEINRTRPVKKKIVCAKIALKKDVVQRLEKKLEMTINLFNVSVAHYNMAMQNITYQAVRTLVQRSTSTVHMVLEEEDDGVNEQLKGLAFIRKGCGATHLRSKTYSPTLFPRIWWESAPDGTCRHWFFQPPSWLSMRVWETEWRTACSGWQQFATYRCYNVRPANSKVFKCITDGRTDDLLSLFQMREASPFDRDHKGRSLLYYAAFHNNLKVCRTLLTLGLDVCLDERYGEIELALTDSSAGGVCMDDLTPRELTGQWNLPRYESSSHPEYLRHLEEKIAIMDLFRRVEYYHSSASDTVQLLSKGLTRRTNWKADVLMHFQQRLAPSYYQLPLKTRLQAVRNVVQNAWDETEADYPDLLRVLLKEDRLITREDVFISIQEKISLIHTAAMGFAISRSMGYPWRGWNVSASEERSAAWLRFATDVIAATTADDLNTIETIQPLYGEEYEGTAGCVATPLLALLYAASGKISTGTTWRSHLRHDCMGAWLEFLKACNIDLEEYGKREQQTYHYLRSKRRQQFRCVVNDADAMWKGDRDLPKLLLELREIEYGLDQEDWNLRWKVERIVNEVYQAADVREVHEVHEVKEADKSGQGEQADTSYPGDMRDREEVNIRTQMPGSWVD</sequence>
<reference evidence="3" key="2">
    <citation type="submission" date="2023-06" db="EMBL/GenBank/DDBJ databases">
        <authorList>
            <consortium name="Lawrence Berkeley National Laboratory"/>
            <person name="Haridas S."/>
            <person name="Hensen N."/>
            <person name="Bonometti L."/>
            <person name="Westerberg I."/>
            <person name="Brannstrom I.O."/>
            <person name="Guillou S."/>
            <person name="Cros-Aarteil S."/>
            <person name="Calhoun S."/>
            <person name="Kuo A."/>
            <person name="Mondo S."/>
            <person name="Pangilinan J."/>
            <person name="Riley R."/>
            <person name="Labutti K."/>
            <person name="Andreopoulos B."/>
            <person name="Lipzen A."/>
            <person name="Chen C."/>
            <person name="Yanf M."/>
            <person name="Daum C."/>
            <person name="Ng V."/>
            <person name="Clum A."/>
            <person name="Steindorff A."/>
            <person name="Ohm R."/>
            <person name="Martin F."/>
            <person name="Silar P."/>
            <person name="Natvig D."/>
            <person name="Lalanne C."/>
            <person name="Gautier V."/>
            <person name="Ament-Velasquez S.L."/>
            <person name="Kruys A."/>
            <person name="Hutchinson M.I."/>
            <person name="Powell A.J."/>
            <person name="Barry K."/>
            <person name="Miller A.N."/>
            <person name="Grigoriev I.V."/>
            <person name="Debuchy R."/>
            <person name="Gladieux P."/>
            <person name="Thoren M.H."/>
            <person name="Johannesson H."/>
        </authorList>
    </citation>
    <scope>NUCLEOTIDE SEQUENCE</scope>
    <source>
        <strain evidence="3">CBS 118394</strain>
    </source>
</reference>
<feature type="compositionally biased region" description="Polar residues" evidence="2">
    <location>
        <begin position="707"/>
        <end position="717"/>
    </location>
</feature>
<dbReference type="EMBL" id="JAUEDM010000003">
    <property type="protein sequence ID" value="KAK3322062.1"/>
    <property type="molecule type" value="Genomic_DNA"/>
</dbReference>
<evidence type="ECO:0000313" key="3">
    <source>
        <dbReference type="EMBL" id="KAK3322062.1"/>
    </source>
</evidence>
<feature type="repeat" description="ANK" evidence="1">
    <location>
        <begin position="291"/>
        <end position="323"/>
    </location>
</feature>
<evidence type="ECO:0000256" key="1">
    <source>
        <dbReference type="PROSITE-ProRule" id="PRU00023"/>
    </source>
</evidence>
<protein>
    <submittedName>
        <fullName evidence="3">Uncharacterized protein</fullName>
    </submittedName>
</protein>
<dbReference type="PROSITE" id="PS50088">
    <property type="entry name" value="ANK_REPEAT"/>
    <property type="match status" value="1"/>
</dbReference>
<dbReference type="InterPro" id="IPR036770">
    <property type="entry name" value="Ankyrin_rpt-contain_sf"/>
</dbReference>
<proteinExistence type="predicted"/>
<feature type="region of interest" description="Disordered" evidence="2">
    <location>
        <begin position="678"/>
        <end position="717"/>
    </location>
</feature>
<dbReference type="PROSITE" id="PS50297">
    <property type="entry name" value="ANK_REP_REGION"/>
    <property type="match status" value="1"/>
</dbReference>
<evidence type="ECO:0000256" key="2">
    <source>
        <dbReference type="SAM" id="MobiDB-lite"/>
    </source>
</evidence>
<evidence type="ECO:0000313" key="4">
    <source>
        <dbReference type="Proteomes" id="UP001283341"/>
    </source>
</evidence>